<protein>
    <submittedName>
        <fullName evidence="2">Calcineurin-like phosphoesterase family protein</fullName>
    </submittedName>
</protein>
<dbReference type="Gene3D" id="3.60.21.10">
    <property type="match status" value="1"/>
</dbReference>
<feature type="domain" description="Calcineurin-like phosphoesterase" evidence="1">
    <location>
        <begin position="26"/>
        <end position="258"/>
    </location>
</feature>
<name>A0A3D9JMZ9_9BACL</name>
<dbReference type="SUPFAM" id="SSF56300">
    <property type="entry name" value="Metallo-dependent phosphatases"/>
    <property type="match status" value="1"/>
</dbReference>
<dbReference type="AlphaFoldDB" id="A0A3D9JMZ9"/>
<accession>A0A3D9JMZ9</accession>
<gene>
    <name evidence="2" type="ORF">DFP98_11513</name>
</gene>
<dbReference type="EMBL" id="QRDZ01000015">
    <property type="protein sequence ID" value="RED75398.1"/>
    <property type="molecule type" value="Genomic_DNA"/>
</dbReference>
<organism evidence="2 3">
    <name type="scientific">Cohnella phaseoli</name>
    <dbReference type="NCBI Taxonomy" id="456490"/>
    <lineage>
        <taxon>Bacteria</taxon>
        <taxon>Bacillati</taxon>
        <taxon>Bacillota</taxon>
        <taxon>Bacilli</taxon>
        <taxon>Bacillales</taxon>
        <taxon>Paenibacillaceae</taxon>
        <taxon>Cohnella</taxon>
    </lineage>
</organism>
<evidence type="ECO:0000313" key="3">
    <source>
        <dbReference type="Proteomes" id="UP000256977"/>
    </source>
</evidence>
<evidence type="ECO:0000313" key="2">
    <source>
        <dbReference type="EMBL" id="RED75398.1"/>
    </source>
</evidence>
<dbReference type="PANTHER" id="PTHR43143">
    <property type="entry name" value="METALLOPHOSPHOESTERASE, CALCINEURIN SUPERFAMILY"/>
    <property type="match status" value="1"/>
</dbReference>
<dbReference type="PANTHER" id="PTHR43143:SF1">
    <property type="entry name" value="SERINE_THREONINE-PROTEIN PHOSPHATASE CPPED1"/>
    <property type="match status" value="1"/>
</dbReference>
<dbReference type="RefSeq" id="WP_181917782.1">
    <property type="nucleotide sequence ID" value="NZ_QRDZ01000015.1"/>
</dbReference>
<comment type="caution">
    <text evidence="2">The sequence shown here is derived from an EMBL/GenBank/DDBJ whole genome shotgun (WGS) entry which is preliminary data.</text>
</comment>
<dbReference type="GO" id="GO:0016787">
    <property type="term" value="F:hydrolase activity"/>
    <property type="evidence" value="ECO:0007669"/>
    <property type="project" value="InterPro"/>
</dbReference>
<dbReference type="InterPro" id="IPR004843">
    <property type="entry name" value="Calcineurin-like_PHP"/>
</dbReference>
<reference evidence="2 3" key="1">
    <citation type="submission" date="2018-07" db="EMBL/GenBank/DDBJ databases">
        <title>Genomic Encyclopedia of Type Strains, Phase III (KMG-III): the genomes of soil and plant-associated and newly described type strains.</title>
        <authorList>
            <person name="Whitman W."/>
        </authorList>
    </citation>
    <scope>NUCLEOTIDE SEQUENCE [LARGE SCALE GENOMIC DNA]</scope>
    <source>
        <strain evidence="2 3">CECT 7287</strain>
    </source>
</reference>
<proteinExistence type="predicted"/>
<keyword evidence="3" id="KW-1185">Reference proteome</keyword>
<sequence length="293" mass="33054">MRIEHVPVPNQKQAIIKIEGLIRPLSLLHVTDCHMNETDLKDGEEAFAESMRLYGFDALATRNHFDDALRYANDKSFDCVALTGDVVNGATTGNLEHLEGRLKRLAMPYLYTPGNHDWEYPHQSWGERTRAVQYPKFDRITGGQPAYRAIALQGVNLVAIDNSTYQITEEQLAFFRERLAEGLPTLLFSHIPIYVPSLLPEVVKIWGSPIMMAAEGWDEKLRKEWMVEKTTAATRAFYELLLNNPYDNFVGVFCGHVHFGHASPFGRGSCQYVTEPGFAGGYRVIHLLPATSP</sequence>
<dbReference type="Proteomes" id="UP000256977">
    <property type="component" value="Unassembled WGS sequence"/>
</dbReference>
<dbReference type="Pfam" id="PF00149">
    <property type="entry name" value="Metallophos"/>
    <property type="match status" value="1"/>
</dbReference>
<dbReference type="InterPro" id="IPR051918">
    <property type="entry name" value="STPP_CPPED1"/>
</dbReference>
<evidence type="ECO:0000259" key="1">
    <source>
        <dbReference type="Pfam" id="PF00149"/>
    </source>
</evidence>
<dbReference type="InterPro" id="IPR029052">
    <property type="entry name" value="Metallo-depent_PP-like"/>
</dbReference>